<dbReference type="AlphaFoldDB" id="A0A7K1UL91"/>
<dbReference type="EMBL" id="WRPM01000095">
    <property type="protein sequence ID" value="MVT27240.1"/>
    <property type="molecule type" value="Genomic_DNA"/>
</dbReference>
<comment type="similarity">
    <text evidence="2">Belongs to the binding-protein-dependent transport system permease family. CysTW subfamily.</text>
</comment>
<dbReference type="InterPro" id="IPR000515">
    <property type="entry name" value="MetI-like"/>
</dbReference>
<dbReference type="SUPFAM" id="SSF161098">
    <property type="entry name" value="MetI-like"/>
    <property type="match status" value="1"/>
</dbReference>
<evidence type="ECO:0000256" key="1">
    <source>
        <dbReference type="ARBA" id="ARBA00004651"/>
    </source>
</evidence>
<dbReference type="FunFam" id="1.10.3720.10:FF:000002">
    <property type="entry name" value="D-methionine ABC transporter permease MetI"/>
    <property type="match status" value="1"/>
</dbReference>
<feature type="transmembrane region" description="Helical" evidence="8">
    <location>
        <begin position="92"/>
        <end position="115"/>
    </location>
</feature>
<proteinExistence type="inferred from homology"/>
<dbReference type="PANTHER" id="PTHR30450">
    <property type="entry name" value="ABC TRANSPORTER PERMEASE"/>
    <property type="match status" value="1"/>
</dbReference>
<dbReference type="InterPro" id="IPR051322">
    <property type="entry name" value="AA_ABC_Transporter_Permease"/>
</dbReference>
<dbReference type="CDD" id="cd06261">
    <property type="entry name" value="TM_PBP2"/>
    <property type="match status" value="1"/>
</dbReference>
<keyword evidence="5 8" id="KW-0812">Transmembrane</keyword>
<keyword evidence="7 8" id="KW-0472">Membrane</keyword>
<keyword evidence="3 8" id="KW-0813">Transport</keyword>
<name>A0A7K1UL91_9MICC</name>
<feature type="transmembrane region" description="Helical" evidence="8">
    <location>
        <begin position="156"/>
        <end position="178"/>
    </location>
</feature>
<evidence type="ECO:0000256" key="2">
    <source>
        <dbReference type="ARBA" id="ARBA00007069"/>
    </source>
</evidence>
<evidence type="ECO:0000256" key="8">
    <source>
        <dbReference type="RuleBase" id="RU363032"/>
    </source>
</evidence>
<dbReference type="OrthoDB" id="9793490at2"/>
<dbReference type="PROSITE" id="PS50928">
    <property type="entry name" value="ABC_TM1"/>
    <property type="match status" value="1"/>
</dbReference>
<evidence type="ECO:0000259" key="9">
    <source>
        <dbReference type="PROSITE" id="PS50928"/>
    </source>
</evidence>
<dbReference type="GO" id="GO:0005886">
    <property type="term" value="C:plasma membrane"/>
    <property type="evidence" value="ECO:0007669"/>
    <property type="project" value="UniProtKB-SubCell"/>
</dbReference>
<keyword evidence="6 8" id="KW-1133">Transmembrane helix</keyword>
<evidence type="ECO:0000256" key="3">
    <source>
        <dbReference type="ARBA" id="ARBA00022448"/>
    </source>
</evidence>
<keyword evidence="4" id="KW-1003">Cell membrane</keyword>
<evidence type="ECO:0000313" key="10">
    <source>
        <dbReference type="EMBL" id="MVT27240.1"/>
    </source>
</evidence>
<dbReference type="Pfam" id="PF00528">
    <property type="entry name" value="BPD_transp_1"/>
    <property type="match status" value="1"/>
</dbReference>
<feature type="domain" description="ABC transmembrane type-1" evidence="9">
    <location>
        <begin position="23"/>
        <end position="217"/>
    </location>
</feature>
<organism evidence="10 11">
    <name type="scientific">Nesterenkonia alkaliphila</name>
    <dbReference type="NCBI Taxonomy" id="1463631"/>
    <lineage>
        <taxon>Bacteria</taxon>
        <taxon>Bacillati</taxon>
        <taxon>Actinomycetota</taxon>
        <taxon>Actinomycetes</taxon>
        <taxon>Micrococcales</taxon>
        <taxon>Micrococcaceae</taxon>
        <taxon>Nesterenkonia</taxon>
    </lineage>
</organism>
<evidence type="ECO:0000313" key="11">
    <source>
        <dbReference type="Proteomes" id="UP000460157"/>
    </source>
</evidence>
<dbReference type="Gene3D" id="1.10.3720.10">
    <property type="entry name" value="MetI-like"/>
    <property type="match status" value="1"/>
</dbReference>
<dbReference type="InterPro" id="IPR035906">
    <property type="entry name" value="MetI-like_sf"/>
</dbReference>
<dbReference type="RefSeq" id="WP_157324995.1">
    <property type="nucleotide sequence ID" value="NZ_BMFX01000002.1"/>
</dbReference>
<keyword evidence="11" id="KW-1185">Reference proteome</keyword>
<feature type="transmembrane region" description="Helical" evidence="8">
    <location>
        <begin position="27"/>
        <end position="49"/>
    </location>
</feature>
<sequence length="227" mass="24830">MPSATDELWFDNPVIERFLVDAILETIYMTSATGFFTALFGLPLGILLFNLGPKGLYPVQLFYRVLSVAVDFARAVPFIILMIWIIPFTRLVVGAAIGWEAAVVPLTIGAIPFFARMVENSLREVSWGKVEAVQMMGASKLHITWNVLLREGLPGIVGGFTITVVTLISFTAMAGAVGGGGLGQLAINYGYHRYMGDVMLICVILLVVIVTAVQYTGNYVARRIDHR</sequence>
<evidence type="ECO:0000256" key="4">
    <source>
        <dbReference type="ARBA" id="ARBA00022475"/>
    </source>
</evidence>
<dbReference type="Proteomes" id="UP000460157">
    <property type="component" value="Unassembled WGS sequence"/>
</dbReference>
<feature type="transmembrane region" description="Helical" evidence="8">
    <location>
        <begin position="61"/>
        <end position="86"/>
    </location>
</feature>
<reference evidence="10 11" key="1">
    <citation type="submission" date="2019-12" db="EMBL/GenBank/DDBJ databases">
        <title>Nesterenkonia muleiensis sp. nov., a novel actinobacterium isolated from sap of Populus euphratica.</title>
        <authorList>
            <person name="Wang R."/>
        </authorList>
    </citation>
    <scope>NUCLEOTIDE SEQUENCE [LARGE SCALE GENOMIC DNA]</scope>
    <source>
        <strain evidence="10 11">F10</strain>
    </source>
</reference>
<dbReference type="PANTHER" id="PTHR30450:SF1">
    <property type="entry name" value="D-METHIONINE TRANSPORT SYSTEM PERMEASE PROTEIN METI-RELATED"/>
    <property type="match status" value="1"/>
</dbReference>
<evidence type="ECO:0000256" key="6">
    <source>
        <dbReference type="ARBA" id="ARBA00022989"/>
    </source>
</evidence>
<accession>A0A7K1UL91</accession>
<gene>
    <name evidence="10" type="primary">metI</name>
    <name evidence="10" type="ORF">GNZ21_12910</name>
</gene>
<protein>
    <submittedName>
        <fullName evidence="10">Methionine ABC transporter permease MetI</fullName>
    </submittedName>
</protein>
<dbReference type="GO" id="GO:0048473">
    <property type="term" value="P:D-methionine transmembrane transport"/>
    <property type="evidence" value="ECO:0007669"/>
    <property type="project" value="TreeGrafter"/>
</dbReference>
<comment type="subcellular location">
    <subcellularLocation>
        <location evidence="1 8">Cell membrane</location>
        <topology evidence="1 8">Multi-pass membrane protein</topology>
    </subcellularLocation>
</comment>
<evidence type="ECO:0000256" key="7">
    <source>
        <dbReference type="ARBA" id="ARBA00023136"/>
    </source>
</evidence>
<comment type="caution">
    <text evidence="10">The sequence shown here is derived from an EMBL/GenBank/DDBJ whole genome shotgun (WGS) entry which is preliminary data.</text>
</comment>
<dbReference type="NCBIfam" id="NF008049">
    <property type="entry name" value="PRK10782.1"/>
    <property type="match status" value="1"/>
</dbReference>
<feature type="transmembrane region" description="Helical" evidence="8">
    <location>
        <begin position="198"/>
        <end position="221"/>
    </location>
</feature>
<evidence type="ECO:0000256" key="5">
    <source>
        <dbReference type="ARBA" id="ARBA00022692"/>
    </source>
</evidence>